<evidence type="ECO:0000313" key="2">
    <source>
        <dbReference type="EMBL" id="CAA2963203.1"/>
    </source>
</evidence>
<dbReference type="AlphaFoldDB" id="A0A8S0Q8A5"/>
<name>A0A8S0Q8A5_OLEEU</name>
<keyword evidence="1" id="KW-0175">Coiled coil</keyword>
<evidence type="ECO:0000313" key="3">
    <source>
        <dbReference type="Proteomes" id="UP000594638"/>
    </source>
</evidence>
<protein>
    <submittedName>
        <fullName evidence="2">Uncharacterized protein</fullName>
    </submittedName>
</protein>
<dbReference type="Gramene" id="OE9A112980T1">
    <property type="protein sequence ID" value="OE9A112980C1"/>
    <property type="gene ID" value="OE9A112980"/>
</dbReference>
<comment type="caution">
    <text evidence="2">The sequence shown here is derived from an EMBL/GenBank/DDBJ whole genome shotgun (WGS) entry which is preliminary data.</text>
</comment>
<dbReference type="EMBL" id="CACTIH010001808">
    <property type="protein sequence ID" value="CAA2963203.1"/>
    <property type="molecule type" value="Genomic_DNA"/>
</dbReference>
<sequence length="182" mass="21240">MAMPYMMEVQYDKTLQLDRSRKEKRKCGSTDPLVHHVKTSVKPSASRMKQFTPMLLITDGRLGHFDVHIDDDDLVVEELRNNFGGQISNLHSKNRLLNRQLQALQSQMLSLKLDQQKKMNLIVRMQEIMNKLREKSGPYTVGEFGPAEEAKRKNMYPRFKQDANVVVTDERLMMTLRVHGFY</sequence>
<proteinExistence type="predicted"/>
<evidence type="ECO:0000256" key="1">
    <source>
        <dbReference type="SAM" id="Coils"/>
    </source>
</evidence>
<accession>A0A8S0Q8A5</accession>
<feature type="coiled-coil region" evidence="1">
    <location>
        <begin position="87"/>
        <end position="114"/>
    </location>
</feature>
<gene>
    <name evidence="2" type="ORF">OLEA9_A112980</name>
</gene>
<organism evidence="2 3">
    <name type="scientific">Olea europaea subsp. europaea</name>
    <dbReference type="NCBI Taxonomy" id="158383"/>
    <lineage>
        <taxon>Eukaryota</taxon>
        <taxon>Viridiplantae</taxon>
        <taxon>Streptophyta</taxon>
        <taxon>Embryophyta</taxon>
        <taxon>Tracheophyta</taxon>
        <taxon>Spermatophyta</taxon>
        <taxon>Magnoliopsida</taxon>
        <taxon>eudicotyledons</taxon>
        <taxon>Gunneridae</taxon>
        <taxon>Pentapetalae</taxon>
        <taxon>asterids</taxon>
        <taxon>lamiids</taxon>
        <taxon>Lamiales</taxon>
        <taxon>Oleaceae</taxon>
        <taxon>Oleeae</taxon>
        <taxon>Olea</taxon>
    </lineage>
</organism>
<keyword evidence="3" id="KW-1185">Reference proteome</keyword>
<dbReference type="Proteomes" id="UP000594638">
    <property type="component" value="Unassembled WGS sequence"/>
</dbReference>
<reference evidence="2 3" key="1">
    <citation type="submission" date="2019-12" db="EMBL/GenBank/DDBJ databases">
        <authorList>
            <person name="Alioto T."/>
            <person name="Alioto T."/>
            <person name="Gomez Garrido J."/>
        </authorList>
    </citation>
    <scope>NUCLEOTIDE SEQUENCE [LARGE SCALE GENOMIC DNA]</scope>
</reference>